<protein>
    <submittedName>
        <fullName evidence="2">Uncharacterized protein</fullName>
    </submittedName>
</protein>
<organism evidence="2 3">
    <name type="scientific">Elysia chlorotica</name>
    <name type="common">Eastern emerald elysia</name>
    <name type="synonym">Sea slug</name>
    <dbReference type="NCBI Taxonomy" id="188477"/>
    <lineage>
        <taxon>Eukaryota</taxon>
        <taxon>Metazoa</taxon>
        <taxon>Spiralia</taxon>
        <taxon>Lophotrochozoa</taxon>
        <taxon>Mollusca</taxon>
        <taxon>Gastropoda</taxon>
        <taxon>Heterobranchia</taxon>
        <taxon>Euthyneura</taxon>
        <taxon>Panpulmonata</taxon>
        <taxon>Sacoglossa</taxon>
        <taxon>Placobranchoidea</taxon>
        <taxon>Plakobranchidae</taxon>
        <taxon>Elysia</taxon>
    </lineage>
</organism>
<keyword evidence="1" id="KW-0812">Transmembrane</keyword>
<reference evidence="2 3" key="1">
    <citation type="submission" date="2019-01" db="EMBL/GenBank/DDBJ databases">
        <title>A draft genome assembly of the solar-powered sea slug Elysia chlorotica.</title>
        <authorList>
            <person name="Cai H."/>
            <person name="Li Q."/>
            <person name="Fang X."/>
            <person name="Li J."/>
            <person name="Curtis N.E."/>
            <person name="Altenburger A."/>
            <person name="Shibata T."/>
            <person name="Feng M."/>
            <person name="Maeda T."/>
            <person name="Schwartz J.A."/>
            <person name="Shigenobu S."/>
            <person name="Lundholm N."/>
            <person name="Nishiyama T."/>
            <person name="Yang H."/>
            <person name="Hasebe M."/>
            <person name="Li S."/>
            <person name="Pierce S.K."/>
            <person name="Wang J."/>
        </authorList>
    </citation>
    <scope>NUCLEOTIDE SEQUENCE [LARGE SCALE GENOMIC DNA]</scope>
    <source>
        <strain evidence="2">EC2010</strain>
        <tissue evidence="2">Whole organism of an adult</tissue>
    </source>
</reference>
<sequence>MCFRVEKRSLFFPFFPSFFSEASLVNSFMALHRCDVAAVKLIILTCTANEVTHNYLTYKTLYVLFWSDQYYPITHFFFVILTGTYHYLDFFFLFEVPLMINMNHLTKSAL</sequence>
<dbReference type="Proteomes" id="UP000271974">
    <property type="component" value="Unassembled WGS sequence"/>
</dbReference>
<keyword evidence="1" id="KW-1133">Transmembrane helix</keyword>
<dbReference type="AlphaFoldDB" id="A0A433UE99"/>
<accession>A0A433UE99</accession>
<keyword evidence="1" id="KW-0472">Membrane</keyword>
<evidence type="ECO:0000256" key="1">
    <source>
        <dbReference type="SAM" id="Phobius"/>
    </source>
</evidence>
<keyword evidence="3" id="KW-1185">Reference proteome</keyword>
<dbReference type="EMBL" id="RQTK01000001">
    <property type="protein sequence ID" value="RUS92187.1"/>
    <property type="molecule type" value="Genomic_DNA"/>
</dbReference>
<evidence type="ECO:0000313" key="3">
    <source>
        <dbReference type="Proteomes" id="UP000271974"/>
    </source>
</evidence>
<comment type="caution">
    <text evidence="2">The sequence shown here is derived from an EMBL/GenBank/DDBJ whole genome shotgun (WGS) entry which is preliminary data.</text>
</comment>
<name>A0A433UE99_ELYCH</name>
<gene>
    <name evidence="2" type="ORF">EGW08_000040</name>
</gene>
<evidence type="ECO:0000313" key="2">
    <source>
        <dbReference type="EMBL" id="RUS92187.1"/>
    </source>
</evidence>
<proteinExistence type="predicted"/>
<feature type="transmembrane region" description="Helical" evidence="1">
    <location>
        <begin position="73"/>
        <end position="94"/>
    </location>
</feature>